<dbReference type="GO" id="GO:0009029">
    <property type="term" value="F:lipid-A 4'-kinase activity"/>
    <property type="evidence" value="ECO:0007669"/>
    <property type="project" value="UniProtKB-UniRule"/>
</dbReference>
<dbReference type="AlphaFoldDB" id="A0AAU7DJN8"/>
<evidence type="ECO:0000256" key="10">
    <source>
        <dbReference type="ARBA" id="ARBA00022840"/>
    </source>
</evidence>
<comment type="catalytic activity">
    <reaction evidence="13">
        <text>a lipid A disaccharide + ATP = a lipid IVA + ADP + H(+)</text>
        <dbReference type="Rhea" id="RHEA:67840"/>
        <dbReference type="ChEBI" id="CHEBI:15378"/>
        <dbReference type="ChEBI" id="CHEBI:30616"/>
        <dbReference type="ChEBI" id="CHEBI:176343"/>
        <dbReference type="ChEBI" id="CHEBI:176425"/>
        <dbReference type="ChEBI" id="CHEBI:456216"/>
        <dbReference type="EC" id="2.7.1.130"/>
    </reaction>
</comment>
<evidence type="ECO:0000256" key="5">
    <source>
        <dbReference type="ARBA" id="ARBA00022516"/>
    </source>
</evidence>
<accession>A0AAU7DJN8</accession>
<dbReference type="InterPro" id="IPR003758">
    <property type="entry name" value="LpxK"/>
</dbReference>
<keyword evidence="7 13" id="KW-0808">Transferase</keyword>
<dbReference type="NCBIfam" id="TIGR00682">
    <property type="entry name" value="lpxK"/>
    <property type="match status" value="1"/>
</dbReference>
<dbReference type="EMBL" id="CP121196">
    <property type="protein sequence ID" value="XBH17963.1"/>
    <property type="molecule type" value="Genomic_DNA"/>
</dbReference>
<keyword evidence="8 13" id="KW-0547">Nucleotide-binding</keyword>
<evidence type="ECO:0000256" key="9">
    <source>
        <dbReference type="ARBA" id="ARBA00022777"/>
    </source>
</evidence>
<evidence type="ECO:0000256" key="13">
    <source>
        <dbReference type="HAMAP-Rule" id="MF_00409"/>
    </source>
</evidence>
<organism evidence="14">
    <name type="scientific">Telmatobacter sp. DSM 110680</name>
    <dbReference type="NCBI Taxonomy" id="3036704"/>
    <lineage>
        <taxon>Bacteria</taxon>
        <taxon>Pseudomonadati</taxon>
        <taxon>Acidobacteriota</taxon>
        <taxon>Terriglobia</taxon>
        <taxon>Terriglobales</taxon>
        <taxon>Acidobacteriaceae</taxon>
        <taxon>Telmatobacter</taxon>
    </lineage>
</organism>
<evidence type="ECO:0000256" key="12">
    <source>
        <dbReference type="ARBA" id="ARBA00029757"/>
    </source>
</evidence>
<evidence type="ECO:0000256" key="2">
    <source>
        <dbReference type="ARBA" id="ARBA00004870"/>
    </source>
</evidence>
<keyword evidence="5 13" id="KW-0444">Lipid biosynthesis</keyword>
<evidence type="ECO:0000256" key="7">
    <source>
        <dbReference type="ARBA" id="ARBA00022679"/>
    </source>
</evidence>
<evidence type="ECO:0000256" key="6">
    <source>
        <dbReference type="ARBA" id="ARBA00022556"/>
    </source>
</evidence>
<dbReference type="RefSeq" id="WP_348263189.1">
    <property type="nucleotide sequence ID" value="NZ_CP121196.1"/>
</dbReference>
<dbReference type="InterPro" id="IPR027417">
    <property type="entry name" value="P-loop_NTPase"/>
</dbReference>
<dbReference type="GO" id="GO:0009244">
    <property type="term" value="P:lipopolysaccharide core region biosynthetic process"/>
    <property type="evidence" value="ECO:0007669"/>
    <property type="project" value="TreeGrafter"/>
</dbReference>
<dbReference type="Pfam" id="PF02606">
    <property type="entry name" value="LpxK"/>
    <property type="match status" value="1"/>
</dbReference>
<name>A0AAU7DJN8_9BACT</name>
<gene>
    <name evidence="13 14" type="primary">lpxK</name>
    <name evidence="14" type="ORF">P8935_01215</name>
</gene>
<keyword evidence="6 13" id="KW-0441">Lipid A biosynthesis</keyword>
<dbReference type="HAMAP" id="MF_00409">
    <property type="entry name" value="LpxK"/>
    <property type="match status" value="1"/>
</dbReference>
<evidence type="ECO:0000256" key="11">
    <source>
        <dbReference type="ARBA" id="ARBA00023098"/>
    </source>
</evidence>
<keyword evidence="9 13" id="KW-0418">Kinase</keyword>
<comment type="function">
    <text evidence="1 13">Transfers the gamma-phosphate of ATP to the 4'-position of a tetraacyldisaccharide 1-phosphate intermediate (termed DS-1-P) to form tetraacyldisaccharide 1,4'-bis-phosphate (lipid IVA).</text>
</comment>
<evidence type="ECO:0000313" key="14">
    <source>
        <dbReference type="EMBL" id="XBH17963.1"/>
    </source>
</evidence>
<feature type="binding site" evidence="13">
    <location>
        <begin position="45"/>
        <end position="52"/>
    </location>
    <ligand>
        <name>ATP</name>
        <dbReference type="ChEBI" id="CHEBI:30616"/>
    </ligand>
</feature>
<dbReference type="GO" id="GO:0009245">
    <property type="term" value="P:lipid A biosynthetic process"/>
    <property type="evidence" value="ECO:0007669"/>
    <property type="project" value="UniProtKB-UniRule"/>
</dbReference>
<dbReference type="PANTHER" id="PTHR42724:SF1">
    <property type="entry name" value="TETRAACYLDISACCHARIDE 4'-KINASE, MITOCHONDRIAL-RELATED"/>
    <property type="match status" value="1"/>
</dbReference>
<evidence type="ECO:0000256" key="8">
    <source>
        <dbReference type="ARBA" id="ARBA00022741"/>
    </source>
</evidence>
<reference evidence="14" key="1">
    <citation type="submission" date="2023-03" db="EMBL/GenBank/DDBJ databases">
        <title>Edaphobacter sp.</title>
        <authorList>
            <person name="Huber K.J."/>
            <person name="Papendorf J."/>
            <person name="Pilke C."/>
            <person name="Bunk B."/>
            <person name="Sproeer C."/>
            <person name="Pester M."/>
        </authorList>
    </citation>
    <scope>NUCLEOTIDE SEQUENCE</scope>
    <source>
        <strain evidence="14">DSM 110680</strain>
    </source>
</reference>
<comment type="pathway">
    <text evidence="2 13">Glycolipid biosynthesis; lipid IV(A) biosynthesis; lipid IV(A) from (3R)-3-hydroxytetradecanoyl-[acyl-carrier-protein] and UDP-N-acetyl-alpha-D-glucosamine: step 6/6.</text>
</comment>
<evidence type="ECO:0000256" key="4">
    <source>
        <dbReference type="ARBA" id="ARBA00016436"/>
    </source>
</evidence>
<proteinExistence type="inferred from homology"/>
<dbReference type="EC" id="2.7.1.130" evidence="3 13"/>
<protein>
    <recommendedName>
        <fullName evidence="4 13">Tetraacyldisaccharide 4'-kinase</fullName>
        <ecNumber evidence="3 13">2.7.1.130</ecNumber>
    </recommendedName>
    <alternativeName>
        <fullName evidence="12 13">Lipid A 4'-kinase</fullName>
    </alternativeName>
</protein>
<dbReference type="SUPFAM" id="SSF52540">
    <property type="entry name" value="P-loop containing nucleoside triphosphate hydrolases"/>
    <property type="match status" value="1"/>
</dbReference>
<dbReference type="GO" id="GO:0005886">
    <property type="term" value="C:plasma membrane"/>
    <property type="evidence" value="ECO:0007669"/>
    <property type="project" value="TreeGrafter"/>
</dbReference>
<keyword evidence="10 13" id="KW-0067">ATP-binding</keyword>
<dbReference type="GO" id="GO:0005524">
    <property type="term" value="F:ATP binding"/>
    <property type="evidence" value="ECO:0007669"/>
    <property type="project" value="UniProtKB-UniRule"/>
</dbReference>
<keyword evidence="11 13" id="KW-0443">Lipid metabolism</keyword>
<evidence type="ECO:0000256" key="3">
    <source>
        <dbReference type="ARBA" id="ARBA00012071"/>
    </source>
</evidence>
<sequence length="345" mass="38149">MKRPLLLPLVPLYATGLALRELRLNRGWEQTRWLWYPVISIGNLSTGGSGKTPFAITLARLLSARGFHVDLLSRGYGRTSRESSLVDPDGTADEYGDEPLLIARKSGVPVYVAAERYDAGRLAEQQFIQQGGELSADQVPSVFILDDGFQHRQLGREIDILLVDRQDWQDHLLPAGNLREPRSAANRAKVLAIPASDSGFDAELRSWGWTGPIWQLHRRMEIPQITGPVVAFCGIARPEQFFAGLRSAGLSLAAEMVFADHHRYGASDIESLIASARRKGAIALITTEKDEIRLRNLKSTFPAGLPLEVARLNVEIEDEENAVMALEGLLSSTRLAEGHRKASQR</sequence>
<evidence type="ECO:0000256" key="1">
    <source>
        <dbReference type="ARBA" id="ARBA00002274"/>
    </source>
</evidence>
<dbReference type="PANTHER" id="PTHR42724">
    <property type="entry name" value="TETRAACYLDISACCHARIDE 4'-KINASE"/>
    <property type="match status" value="1"/>
</dbReference>
<comment type="similarity">
    <text evidence="13">Belongs to the LpxK family.</text>
</comment>